<dbReference type="GO" id="GO:0019316">
    <property type="term" value="P:D-allose catabolic process"/>
    <property type="evidence" value="ECO:0007669"/>
    <property type="project" value="TreeGrafter"/>
</dbReference>
<organism evidence="4 5">
    <name type="scientific">Eiseniibacteriota bacterium</name>
    <dbReference type="NCBI Taxonomy" id="2212470"/>
    <lineage>
        <taxon>Bacteria</taxon>
        <taxon>Candidatus Eiseniibacteriota</taxon>
    </lineage>
</organism>
<dbReference type="EMBL" id="VBOY01000006">
    <property type="protein sequence ID" value="TMQ68651.1"/>
    <property type="molecule type" value="Genomic_DNA"/>
</dbReference>
<protein>
    <submittedName>
        <fullName evidence="4">Ribose 5-phosphate isomerase B</fullName>
        <ecNumber evidence="4">5.3.1.6</ecNumber>
    </submittedName>
</protein>
<evidence type="ECO:0000256" key="3">
    <source>
        <dbReference type="PIRSR" id="PIRSR005384-2"/>
    </source>
</evidence>
<reference evidence="4 5" key="1">
    <citation type="journal article" date="2019" name="Nat. Microbiol.">
        <title>Mediterranean grassland soil C-N compound turnover is dependent on rainfall and depth, and is mediated by genomically divergent microorganisms.</title>
        <authorList>
            <person name="Diamond S."/>
            <person name="Andeer P.F."/>
            <person name="Li Z."/>
            <person name="Crits-Christoph A."/>
            <person name="Burstein D."/>
            <person name="Anantharaman K."/>
            <person name="Lane K.R."/>
            <person name="Thomas B.C."/>
            <person name="Pan C."/>
            <person name="Northen T.R."/>
            <person name="Banfield J.F."/>
        </authorList>
    </citation>
    <scope>NUCLEOTIDE SEQUENCE [LARGE SCALE GENOMIC DNA]</scope>
    <source>
        <strain evidence="4">WS_8</strain>
    </source>
</reference>
<dbReference type="NCBIfam" id="TIGR00689">
    <property type="entry name" value="rpiB_lacA_lacB"/>
    <property type="match status" value="1"/>
</dbReference>
<comment type="caution">
    <text evidence="4">The sequence shown here is derived from an EMBL/GenBank/DDBJ whole genome shotgun (WGS) entry which is preliminary data.</text>
</comment>
<dbReference type="InterPro" id="IPR004785">
    <property type="entry name" value="RpiB"/>
</dbReference>
<feature type="binding site" evidence="3">
    <location>
        <begin position="8"/>
        <end position="9"/>
    </location>
    <ligand>
        <name>D-ribulose 5-phosphate</name>
        <dbReference type="ChEBI" id="CHEBI:58121"/>
    </ligand>
</feature>
<dbReference type="PANTHER" id="PTHR30345:SF0">
    <property type="entry name" value="DNA DAMAGE-REPAIR_TOLERATION PROTEIN DRT102"/>
    <property type="match status" value="1"/>
</dbReference>
<dbReference type="SUPFAM" id="SSF89623">
    <property type="entry name" value="Ribose/Galactose isomerase RpiB/AlsB"/>
    <property type="match status" value="1"/>
</dbReference>
<feature type="binding site" evidence="3">
    <location>
        <begin position="67"/>
        <end position="71"/>
    </location>
    <ligand>
        <name>D-ribulose 5-phosphate</name>
        <dbReference type="ChEBI" id="CHEBI:58121"/>
    </ligand>
</feature>
<dbReference type="Pfam" id="PF02502">
    <property type="entry name" value="LacAB_rpiB"/>
    <property type="match status" value="1"/>
</dbReference>
<name>A0A538TYJ3_UNCEI</name>
<dbReference type="NCBIfam" id="NF004051">
    <property type="entry name" value="PRK05571.1"/>
    <property type="match status" value="1"/>
</dbReference>
<feature type="binding site" evidence="3">
    <location>
        <position position="110"/>
    </location>
    <ligand>
        <name>D-ribulose 5-phosphate</name>
        <dbReference type="ChEBI" id="CHEBI:58121"/>
    </ligand>
</feature>
<comment type="similarity">
    <text evidence="1">Belongs to the LacAB/RpiB family.</text>
</comment>
<dbReference type="Proteomes" id="UP000316609">
    <property type="component" value="Unassembled WGS sequence"/>
</dbReference>
<dbReference type="NCBIfam" id="TIGR01120">
    <property type="entry name" value="rpiB"/>
    <property type="match status" value="1"/>
</dbReference>
<sequence>MRIAIGSDHAGYALKERLKRELSRLGHEAIDLGTHAASPPVDYPDYCFPVAEMVADGRVERGIVLGGSGIGEAIAANKVPGVRASVVTSDETARLTRLHNDSNVLALGERTNRVEDTVRWLTIWLETPFEGGRHLARLMKIRDYEVAHGAHR</sequence>
<dbReference type="GO" id="GO:0009052">
    <property type="term" value="P:pentose-phosphate shunt, non-oxidative branch"/>
    <property type="evidence" value="ECO:0007669"/>
    <property type="project" value="TreeGrafter"/>
</dbReference>
<keyword evidence="2 4" id="KW-0413">Isomerase</keyword>
<evidence type="ECO:0000313" key="4">
    <source>
        <dbReference type="EMBL" id="TMQ68651.1"/>
    </source>
</evidence>
<dbReference type="GO" id="GO:0004751">
    <property type="term" value="F:ribose-5-phosphate isomerase activity"/>
    <property type="evidence" value="ECO:0007669"/>
    <property type="project" value="UniProtKB-EC"/>
</dbReference>
<feature type="binding site" evidence="3">
    <location>
        <position position="137"/>
    </location>
    <ligand>
        <name>D-ribulose 5-phosphate</name>
        <dbReference type="ChEBI" id="CHEBI:58121"/>
    </ligand>
</feature>
<dbReference type="InterPro" id="IPR003500">
    <property type="entry name" value="RpiB_LacA_LacB"/>
</dbReference>
<dbReference type="Gene3D" id="3.40.1400.10">
    <property type="entry name" value="Sugar-phosphate isomerase, RpiB/LacA/LacB"/>
    <property type="match status" value="1"/>
</dbReference>
<gene>
    <name evidence="4" type="primary">rpiB</name>
    <name evidence="4" type="ORF">E6K78_00575</name>
</gene>
<feature type="binding site" evidence="3">
    <location>
        <position position="133"/>
    </location>
    <ligand>
        <name>D-ribulose 5-phosphate</name>
        <dbReference type="ChEBI" id="CHEBI:58121"/>
    </ligand>
</feature>
<evidence type="ECO:0000256" key="1">
    <source>
        <dbReference type="ARBA" id="ARBA00008754"/>
    </source>
</evidence>
<dbReference type="AlphaFoldDB" id="A0A538TYJ3"/>
<dbReference type="InterPro" id="IPR036569">
    <property type="entry name" value="RpiB_LacA_LacB_sf"/>
</dbReference>
<dbReference type="EC" id="5.3.1.6" evidence="4"/>
<feature type="binding site" evidence="3">
    <location>
        <position position="100"/>
    </location>
    <ligand>
        <name>D-ribulose 5-phosphate</name>
        <dbReference type="ChEBI" id="CHEBI:58121"/>
    </ligand>
</feature>
<accession>A0A538TYJ3</accession>
<evidence type="ECO:0000256" key="2">
    <source>
        <dbReference type="ARBA" id="ARBA00023235"/>
    </source>
</evidence>
<dbReference type="PIRSF" id="PIRSF005384">
    <property type="entry name" value="RpiB_LacA_B"/>
    <property type="match status" value="1"/>
</dbReference>
<evidence type="ECO:0000313" key="5">
    <source>
        <dbReference type="Proteomes" id="UP000316609"/>
    </source>
</evidence>
<dbReference type="PANTHER" id="PTHR30345">
    <property type="entry name" value="RIBOSE-5-PHOSPHATE ISOMERASE B"/>
    <property type="match status" value="1"/>
</dbReference>
<proteinExistence type="inferred from homology"/>